<dbReference type="OMA" id="TMENIEM"/>
<name>A0A9Q0RS40_BLOTA</name>
<keyword evidence="9" id="KW-0233">DNA recombination</keyword>
<dbReference type="Proteomes" id="UP001142055">
    <property type="component" value="Chromosome 1"/>
</dbReference>
<accession>A0A9Q0RS40</accession>
<evidence type="ECO:0008006" key="16">
    <source>
        <dbReference type="Google" id="ProtNLM"/>
    </source>
</evidence>
<evidence type="ECO:0000256" key="11">
    <source>
        <dbReference type="ARBA" id="ARBA00023242"/>
    </source>
</evidence>
<keyword evidence="15" id="KW-1185">Reference proteome</keyword>
<dbReference type="GO" id="GO:0046872">
    <property type="term" value="F:metal ion binding"/>
    <property type="evidence" value="ECO:0007669"/>
    <property type="project" value="UniProtKB-KW"/>
</dbReference>
<evidence type="ECO:0000256" key="6">
    <source>
        <dbReference type="ARBA" id="ARBA00022763"/>
    </source>
</evidence>
<feature type="region of interest" description="Disordered" evidence="13">
    <location>
        <begin position="150"/>
        <end position="172"/>
    </location>
</feature>
<keyword evidence="3" id="KW-0540">Nuclease</keyword>
<dbReference type="GO" id="GO:0031573">
    <property type="term" value="P:mitotic intra-S DNA damage checkpoint signaling"/>
    <property type="evidence" value="ECO:0007669"/>
    <property type="project" value="TreeGrafter"/>
</dbReference>
<evidence type="ECO:0000256" key="1">
    <source>
        <dbReference type="ARBA" id="ARBA00001946"/>
    </source>
</evidence>
<evidence type="ECO:0000256" key="2">
    <source>
        <dbReference type="ARBA" id="ARBA00004123"/>
    </source>
</evidence>
<dbReference type="GO" id="GO:0005634">
    <property type="term" value="C:nucleus"/>
    <property type="evidence" value="ECO:0007669"/>
    <property type="project" value="UniProtKB-SubCell"/>
</dbReference>
<keyword evidence="12" id="KW-0469">Meiosis</keyword>
<dbReference type="AlphaFoldDB" id="A0A9Q0RS40"/>
<evidence type="ECO:0000313" key="14">
    <source>
        <dbReference type="EMBL" id="KAJ6223766.1"/>
    </source>
</evidence>
<dbReference type="GO" id="GO:0000712">
    <property type="term" value="P:resolution of meiotic recombination intermediates"/>
    <property type="evidence" value="ECO:0007669"/>
    <property type="project" value="TreeGrafter"/>
</dbReference>
<organism evidence="14 15">
    <name type="scientific">Blomia tropicalis</name>
    <name type="common">Mite</name>
    <dbReference type="NCBI Taxonomy" id="40697"/>
    <lineage>
        <taxon>Eukaryota</taxon>
        <taxon>Metazoa</taxon>
        <taxon>Ecdysozoa</taxon>
        <taxon>Arthropoda</taxon>
        <taxon>Chelicerata</taxon>
        <taxon>Arachnida</taxon>
        <taxon>Acari</taxon>
        <taxon>Acariformes</taxon>
        <taxon>Sarcoptiformes</taxon>
        <taxon>Astigmata</taxon>
        <taxon>Glycyphagoidea</taxon>
        <taxon>Echimyopodidae</taxon>
        <taxon>Blomia</taxon>
    </lineage>
</organism>
<dbReference type="EMBL" id="JAPWDV010000001">
    <property type="protein sequence ID" value="KAJ6223766.1"/>
    <property type="molecule type" value="Genomic_DNA"/>
</dbReference>
<dbReference type="GO" id="GO:0008821">
    <property type="term" value="F:crossover junction DNA endonuclease activity"/>
    <property type="evidence" value="ECO:0007669"/>
    <property type="project" value="TreeGrafter"/>
</dbReference>
<comment type="caution">
    <text evidence="14">The sequence shown here is derived from an EMBL/GenBank/DDBJ whole genome shotgun (WGS) entry which is preliminary data.</text>
</comment>
<keyword evidence="11" id="KW-0539">Nucleus</keyword>
<evidence type="ECO:0000256" key="5">
    <source>
        <dbReference type="ARBA" id="ARBA00022759"/>
    </source>
</evidence>
<evidence type="ECO:0000256" key="7">
    <source>
        <dbReference type="ARBA" id="ARBA00022801"/>
    </source>
</evidence>
<comment type="subcellular location">
    <subcellularLocation>
        <location evidence="2">Nucleus</location>
    </subcellularLocation>
</comment>
<evidence type="ECO:0000256" key="4">
    <source>
        <dbReference type="ARBA" id="ARBA00022723"/>
    </source>
</evidence>
<evidence type="ECO:0000256" key="13">
    <source>
        <dbReference type="SAM" id="MobiDB-lite"/>
    </source>
</evidence>
<evidence type="ECO:0000256" key="3">
    <source>
        <dbReference type="ARBA" id="ARBA00022722"/>
    </source>
</evidence>
<protein>
    <recommendedName>
        <fullName evidence="16">ERCC4 domain-containing protein</fullName>
    </recommendedName>
</protein>
<dbReference type="PANTHER" id="PTHR21077:SF5">
    <property type="entry name" value="CROSSOVER JUNCTION ENDONUCLEASE MMS4"/>
    <property type="match status" value="1"/>
</dbReference>
<evidence type="ECO:0000256" key="12">
    <source>
        <dbReference type="ARBA" id="ARBA00023254"/>
    </source>
</evidence>
<gene>
    <name evidence="14" type="ORF">RDWZM_002311</name>
</gene>
<dbReference type="InterPro" id="IPR033310">
    <property type="entry name" value="Mms4/EME1/EME2"/>
</dbReference>
<dbReference type="Gene3D" id="1.10.150.670">
    <property type="entry name" value="Crossover junction endonuclease EME1, DNA-binding domain"/>
    <property type="match status" value="1"/>
</dbReference>
<dbReference type="InterPro" id="IPR042530">
    <property type="entry name" value="EME1/EME2_C"/>
</dbReference>
<dbReference type="GO" id="GO:0048476">
    <property type="term" value="C:Holliday junction resolvase complex"/>
    <property type="evidence" value="ECO:0007669"/>
    <property type="project" value="InterPro"/>
</dbReference>
<dbReference type="GO" id="GO:0031297">
    <property type="term" value="P:replication fork processing"/>
    <property type="evidence" value="ECO:0007669"/>
    <property type="project" value="TreeGrafter"/>
</dbReference>
<evidence type="ECO:0000256" key="9">
    <source>
        <dbReference type="ARBA" id="ARBA00023172"/>
    </source>
</evidence>
<keyword evidence="8" id="KW-0460">Magnesium</keyword>
<sequence length="648" mass="73987">MNSKNDNDSSSFTFDDDSLMIETFAFIKNKNTNQSKPVTTSKYLNINNPFYVIDLEKEENNDNVSCISGSPIKVKPEVEEVIIIDEEDDDDLLNHTGLSQPLTGLNISNVKIAASTPKSNRINNQLDCQDDDEPYEPFLCFSPAKKSSFIPYRHSPPKKGRTSNSDDQTTSSNLATITHKSIIPDDDCIILEDDPVYEDKHEFQYILQEQNSPSKPQSVLLSDELDQNLDFSDDELKQVNIFTKRPRATPLSLKKLNFSGKKVKKLKGTSNARIVKQSLFTELEQQKQQQKTKEPELIIKQADAVKHVIVRVSHSLFEIIQNEFRKICQEKELTYAVEADHEDSLPCVLWRANSQLETIFKNQSMLRAQASFDQILIFIQPDIIHECVSTLVKRLETGDNDQDSMTLFEIINKTCKAHNIYNITIVLFGLERYLRSERSRINNSFKRRMKEAMHGDQVVQSSKTKSKHNEKSSDLCELTMENIEMCLVDFRMQFFYQNESINQIATIQHENVTDLAETIFRYSRSLAESIYRKIKSRSTCIDMFAVGNDGLHSIDPCDDESRRALWLRQLQQFPSITPQAAEMIVSCFPTPKLLFQTLNYSTGNIVRLLAETGIGNRRIGFELASKIVQFMTSTDGDAVLKTLVGTKS</sequence>
<keyword evidence="7" id="KW-0378">Hydrolase</keyword>
<evidence type="ECO:0000313" key="15">
    <source>
        <dbReference type="Proteomes" id="UP001142055"/>
    </source>
</evidence>
<comment type="cofactor">
    <cofactor evidence="1">
        <name>Mg(2+)</name>
        <dbReference type="ChEBI" id="CHEBI:18420"/>
    </cofactor>
</comment>
<reference evidence="14" key="1">
    <citation type="submission" date="2022-12" db="EMBL/GenBank/DDBJ databases">
        <title>Genome assemblies of Blomia tropicalis.</title>
        <authorList>
            <person name="Cui Y."/>
        </authorList>
    </citation>
    <scope>NUCLEOTIDE SEQUENCE</scope>
    <source>
        <tissue evidence="14">Adult mites</tissue>
    </source>
</reference>
<proteinExistence type="predicted"/>
<dbReference type="PANTHER" id="PTHR21077">
    <property type="entry name" value="EME1 PROTEIN"/>
    <property type="match status" value="1"/>
</dbReference>
<keyword evidence="4" id="KW-0479">Metal-binding</keyword>
<keyword evidence="5" id="KW-0255">Endonuclease</keyword>
<feature type="compositionally biased region" description="Low complexity" evidence="13">
    <location>
        <begin position="162"/>
        <end position="172"/>
    </location>
</feature>
<dbReference type="GO" id="GO:0006302">
    <property type="term" value="P:double-strand break repair"/>
    <property type="evidence" value="ECO:0007669"/>
    <property type="project" value="TreeGrafter"/>
</dbReference>
<evidence type="ECO:0000256" key="10">
    <source>
        <dbReference type="ARBA" id="ARBA00023204"/>
    </source>
</evidence>
<evidence type="ECO:0000256" key="8">
    <source>
        <dbReference type="ARBA" id="ARBA00022842"/>
    </source>
</evidence>
<keyword evidence="6" id="KW-0227">DNA damage</keyword>
<keyword evidence="10" id="KW-0234">DNA repair</keyword>